<feature type="compositionally biased region" description="Basic and acidic residues" evidence="2">
    <location>
        <begin position="365"/>
        <end position="381"/>
    </location>
</feature>
<sequence length="452" mass="51208">MTKRGKKRKTTGNNSPQNSDQSGELNDSSLTTSNLIGAAGEVLYGQPPEHNRNDQNDLMTLPIHNVSTPVPTPVAVHNASTPASLHNVSSPAPIHNDAGGSQSEDLSLSSLDAKLNLVLSKLSGLDILMSKITNLEERVTNVENRLCAVEANSVTMENSVKFMSDQFDQFNKEPRDGCRRTDTVMNDLNSNMKRITEERDQLKGAVEDLQCRSMKMNLVFHGISGESRQEISEDVIRDFIYYELDIDENFEFGNVHRFGKMNTGKPRPIVARFLYHKQRQLVLRNSYKLQGTRMGISEQFPSSVEERRRKLYPVMKMEKRAGKRVKLVRDALYIDGIRYNDEGTRVKDTIPDRPENTQNRSMPRRYSDVARDRNYPSEEMTHSFGPARDSQGRELPSMNVRDDTAQRQTNSISRVRHLSHPPRVAGDSRSSYMNQGQGRSEASQSLPRNQPR</sequence>
<organism evidence="3 5">
    <name type="scientific">Pinctada imbricata</name>
    <name type="common">Atlantic pearl-oyster</name>
    <name type="synonym">Pinctada martensii</name>
    <dbReference type="NCBI Taxonomy" id="66713"/>
    <lineage>
        <taxon>Eukaryota</taxon>
        <taxon>Metazoa</taxon>
        <taxon>Spiralia</taxon>
        <taxon>Lophotrochozoa</taxon>
        <taxon>Mollusca</taxon>
        <taxon>Bivalvia</taxon>
        <taxon>Autobranchia</taxon>
        <taxon>Pteriomorphia</taxon>
        <taxon>Pterioida</taxon>
        <taxon>Pterioidea</taxon>
        <taxon>Pteriidae</taxon>
        <taxon>Pinctada</taxon>
    </lineage>
</organism>
<evidence type="ECO:0000256" key="1">
    <source>
        <dbReference type="SAM" id="Coils"/>
    </source>
</evidence>
<name>A0AA88Y2W2_PINIB</name>
<gene>
    <name evidence="4" type="ORF">FSP39_003843</name>
    <name evidence="3" type="ORF">FSP39_016735</name>
</gene>
<protein>
    <submittedName>
        <fullName evidence="3">Uncharacterized protein</fullName>
    </submittedName>
</protein>
<feature type="coiled-coil region" evidence="1">
    <location>
        <begin position="185"/>
        <end position="212"/>
    </location>
</feature>
<dbReference type="EMBL" id="VSWD01000005">
    <property type="protein sequence ID" value="KAK3101470.1"/>
    <property type="molecule type" value="Genomic_DNA"/>
</dbReference>
<feature type="compositionally biased region" description="Polar residues" evidence="2">
    <location>
        <begin position="13"/>
        <end position="31"/>
    </location>
</feature>
<dbReference type="Proteomes" id="UP001186944">
    <property type="component" value="Unassembled WGS sequence"/>
</dbReference>
<dbReference type="Gene3D" id="3.30.70.1820">
    <property type="entry name" value="L1 transposable element, RRM domain"/>
    <property type="match status" value="1"/>
</dbReference>
<evidence type="ECO:0000313" key="5">
    <source>
        <dbReference type="Proteomes" id="UP001186944"/>
    </source>
</evidence>
<keyword evidence="1" id="KW-0175">Coiled coil</keyword>
<evidence type="ECO:0000313" key="4">
    <source>
        <dbReference type="EMBL" id="KAK3101470.1"/>
    </source>
</evidence>
<dbReference type="EMBL" id="VSWD01000011">
    <property type="protein sequence ID" value="KAK3088263.1"/>
    <property type="molecule type" value="Genomic_DNA"/>
</dbReference>
<keyword evidence="5" id="KW-1185">Reference proteome</keyword>
<dbReference type="AlphaFoldDB" id="A0AA88Y2W2"/>
<reference evidence="3" key="1">
    <citation type="submission" date="2019-08" db="EMBL/GenBank/DDBJ databases">
        <title>The improved chromosome-level genome for the pearl oyster Pinctada fucata martensii using PacBio sequencing and Hi-C.</title>
        <authorList>
            <person name="Zheng Z."/>
        </authorList>
    </citation>
    <scope>NUCLEOTIDE SEQUENCE</scope>
    <source>
        <strain evidence="3">ZZ-2019</strain>
        <tissue evidence="3">Adductor muscle</tissue>
    </source>
</reference>
<feature type="region of interest" description="Disordered" evidence="2">
    <location>
        <begin position="344"/>
        <end position="452"/>
    </location>
</feature>
<accession>A0AA88Y2W2</accession>
<comment type="caution">
    <text evidence="3">The sequence shown here is derived from an EMBL/GenBank/DDBJ whole genome shotgun (WGS) entry which is preliminary data.</text>
</comment>
<evidence type="ECO:0000313" key="3">
    <source>
        <dbReference type="EMBL" id="KAK3088263.1"/>
    </source>
</evidence>
<feature type="region of interest" description="Disordered" evidence="2">
    <location>
        <begin position="1"/>
        <end position="31"/>
    </location>
</feature>
<feature type="compositionally biased region" description="Polar residues" evidence="2">
    <location>
        <begin position="428"/>
        <end position="452"/>
    </location>
</feature>
<evidence type="ECO:0000256" key="2">
    <source>
        <dbReference type="SAM" id="MobiDB-lite"/>
    </source>
</evidence>
<proteinExistence type="predicted"/>
<feature type="compositionally biased region" description="Basic and acidic residues" evidence="2">
    <location>
        <begin position="344"/>
        <end position="355"/>
    </location>
</feature>
<feature type="compositionally biased region" description="Basic residues" evidence="2">
    <location>
        <begin position="1"/>
        <end position="10"/>
    </location>
</feature>